<keyword evidence="2" id="KW-0732">Signal</keyword>
<gene>
    <name evidence="4" type="ORF">E6K76_04765</name>
</gene>
<dbReference type="PROSITE" id="PS50933">
    <property type="entry name" value="CHRD"/>
    <property type="match status" value="1"/>
</dbReference>
<dbReference type="Proteomes" id="UP000316852">
    <property type="component" value="Unassembled WGS sequence"/>
</dbReference>
<dbReference type="Pfam" id="PF07452">
    <property type="entry name" value="CHRD"/>
    <property type="match status" value="1"/>
</dbReference>
<feature type="signal peptide" evidence="2">
    <location>
        <begin position="1"/>
        <end position="25"/>
    </location>
</feature>
<feature type="region of interest" description="Disordered" evidence="1">
    <location>
        <begin position="147"/>
        <end position="170"/>
    </location>
</feature>
<protein>
    <submittedName>
        <fullName evidence="4">CHRD domain-containing protein</fullName>
    </submittedName>
</protein>
<feature type="domain" description="CHRD" evidence="3">
    <location>
        <begin position="26"/>
        <end position="170"/>
    </location>
</feature>
<reference evidence="4 5" key="1">
    <citation type="journal article" date="2019" name="Nat. Microbiol.">
        <title>Mediterranean grassland soil C-N compound turnover is dependent on rainfall and depth, and is mediated by genomically divergent microorganisms.</title>
        <authorList>
            <person name="Diamond S."/>
            <person name="Andeer P.F."/>
            <person name="Li Z."/>
            <person name="Crits-Christoph A."/>
            <person name="Burstein D."/>
            <person name="Anantharaman K."/>
            <person name="Lane K.R."/>
            <person name="Thomas B.C."/>
            <person name="Pan C."/>
            <person name="Northen T.R."/>
            <person name="Banfield J.F."/>
        </authorList>
    </citation>
    <scope>NUCLEOTIDE SEQUENCE [LARGE SCALE GENOMIC DNA]</scope>
    <source>
        <strain evidence="4">WS_6</strain>
    </source>
</reference>
<comment type="caution">
    <text evidence="4">The sequence shown here is derived from an EMBL/GenBank/DDBJ whole genome shotgun (WGS) entry which is preliminary data.</text>
</comment>
<dbReference type="EMBL" id="VBOW01000022">
    <property type="protein sequence ID" value="TMQ59382.1"/>
    <property type="molecule type" value="Genomic_DNA"/>
</dbReference>
<evidence type="ECO:0000259" key="3">
    <source>
        <dbReference type="PROSITE" id="PS50933"/>
    </source>
</evidence>
<feature type="chain" id="PRO_5022019504" evidence="2">
    <location>
        <begin position="26"/>
        <end position="170"/>
    </location>
</feature>
<evidence type="ECO:0000256" key="1">
    <source>
        <dbReference type="SAM" id="MobiDB-lite"/>
    </source>
</evidence>
<name>A0A538T6W1_UNCEI</name>
<sequence length="170" mass="17455">MTRIRQLSFAVATLFLVGAPLSAQAASKVFTAHLTGDQVVPARQTNANGQAHFTLNQDETQLEFRLTVSNIENVIGANLYVGAPGENGTIVATIFGPVAPGGGKTTGVLAKGTITAANLVGSLAGRPMSDLTSAIRAGNTYVSVLTDDGQGASDQKPGDFASGEIRGQIR</sequence>
<dbReference type="SMART" id="SM00754">
    <property type="entry name" value="CHRD"/>
    <property type="match status" value="1"/>
</dbReference>
<accession>A0A538T6W1</accession>
<dbReference type="InterPro" id="IPR010895">
    <property type="entry name" value="CHRD"/>
</dbReference>
<evidence type="ECO:0000313" key="4">
    <source>
        <dbReference type="EMBL" id="TMQ59382.1"/>
    </source>
</evidence>
<evidence type="ECO:0000313" key="5">
    <source>
        <dbReference type="Proteomes" id="UP000316852"/>
    </source>
</evidence>
<dbReference type="AlphaFoldDB" id="A0A538T6W1"/>
<organism evidence="4 5">
    <name type="scientific">Eiseniibacteriota bacterium</name>
    <dbReference type="NCBI Taxonomy" id="2212470"/>
    <lineage>
        <taxon>Bacteria</taxon>
        <taxon>Candidatus Eiseniibacteriota</taxon>
    </lineage>
</organism>
<proteinExistence type="predicted"/>
<evidence type="ECO:0000256" key="2">
    <source>
        <dbReference type="SAM" id="SignalP"/>
    </source>
</evidence>